<evidence type="ECO:0000313" key="7">
    <source>
        <dbReference type="Proteomes" id="UP000295416"/>
    </source>
</evidence>
<dbReference type="RefSeq" id="WP_132747220.1">
    <property type="nucleotide sequence ID" value="NZ_SLXK01000028.1"/>
</dbReference>
<keyword evidence="4 5" id="KW-0472">Membrane</keyword>
<dbReference type="OrthoDB" id="9804700at2"/>
<feature type="transmembrane region" description="Helical" evidence="5">
    <location>
        <begin position="358"/>
        <end position="376"/>
    </location>
</feature>
<feature type="transmembrane region" description="Helical" evidence="5">
    <location>
        <begin position="12"/>
        <end position="31"/>
    </location>
</feature>
<dbReference type="PANTHER" id="PTHR47547:SF1">
    <property type="entry name" value="ASPARTATE-PROTON SYMPORTER"/>
    <property type="match status" value="1"/>
</dbReference>
<feature type="transmembrane region" description="Helical" evidence="5">
    <location>
        <begin position="461"/>
        <end position="479"/>
    </location>
</feature>
<comment type="caution">
    <text evidence="6">The sequence shown here is derived from an EMBL/GenBank/DDBJ whole genome shotgun (WGS) entry which is preliminary data.</text>
</comment>
<feature type="transmembrane region" description="Helical" evidence="5">
    <location>
        <begin position="85"/>
        <end position="109"/>
    </location>
</feature>
<gene>
    <name evidence="6" type="ORF">EV207_12841</name>
</gene>
<evidence type="ECO:0000256" key="3">
    <source>
        <dbReference type="ARBA" id="ARBA00022989"/>
    </source>
</evidence>
<dbReference type="Proteomes" id="UP000295416">
    <property type="component" value="Unassembled WGS sequence"/>
</dbReference>
<proteinExistence type="predicted"/>
<protein>
    <submittedName>
        <fullName evidence="6">Amino acid transporter</fullName>
    </submittedName>
</protein>
<keyword evidence="7" id="KW-1185">Reference proteome</keyword>
<evidence type="ECO:0000313" key="6">
    <source>
        <dbReference type="EMBL" id="TCP23818.1"/>
    </source>
</evidence>
<keyword evidence="3 5" id="KW-1133">Transmembrane helix</keyword>
<name>A0A4R2NR06_9BACL</name>
<feature type="transmembrane region" description="Helical" evidence="5">
    <location>
        <begin position="397"/>
        <end position="416"/>
    </location>
</feature>
<evidence type="ECO:0000256" key="4">
    <source>
        <dbReference type="ARBA" id="ARBA00023136"/>
    </source>
</evidence>
<dbReference type="Pfam" id="PF13520">
    <property type="entry name" value="AA_permease_2"/>
    <property type="match status" value="1"/>
</dbReference>
<dbReference type="PIRSF" id="PIRSF006060">
    <property type="entry name" value="AA_transporter"/>
    <property type="match status" value="1"/>
</dbReference>
<feature type="transmembrane region" description="Helical" evidence="5">
    <location>
        <begin position="334"/>
        <end position="352"/>
    </location>
</feature>
<dbReference type="AlphaFoldDB" id="A0A4R2NR06"/>
<organism evidence="6 7">
    <name type="scientific">Scopulibacillus darangshiensis</name>
    <dbReference type="NCBI Taxonomy" id="442528"/>
    <lineage>
        <taxon>Bacteria</taxon>
        <taxon>Bacillati</taxon>
        <taxon>Bacillota</taxon>
        <taxon>Bacilli</taxon>
        <taxon>Bacillales</taxon>
        <taxon>Sporolactobacillaceae</taxon>
        <taxon>Scopulibacillus</taxon>
    </lineage>
</organism>
<dbReference type="EMBL" id="SLXK01000028">
    <property type="protein sequence ID" value="TCP23818.1"/>
    <property type="molecule type" value="Genomic_DNA"/>
</dbReference>
<feature type="transmembrane region" description="Helical" evidence="5">
    <location>
        <begin position="234"/>
        <end position="254"/>
    </location>
</feature>
<feature type="transmembrane region" description="Helical" evidence="5">
    <location>
        <begin position="422"/>
        <end position="440"/>
    </location>
</feature>
<feature type="transmembrane region" description="Helical" evidence="5">
    <location>
        <begin position="485"/>
        <end position="503"/>
    </location>
</feature>
<dbReference type="Gene3D" id="1.20.1740.10">
    <property type="entry name" value="Amino acid/polyamine transporter I"/>
    <property type="match status" value="1"/>
</dbReference>
<accession>A0A4R2NR06</accession>
<comment type="subcellular location">
    <subcellularLocation>
        <location evidence="1">Membrane</location>
        <topology evidence="1">Multi-pass membrane protein</topology>
    </subcellularLocation>
</comment>
<evidence type="ECO:0000256" key="2">
    <source>
        <dbReference type="ARBA" id="ARBA00022692"/>
    </source>
</evidence>
<feature type="transmembrane region" description="Helical" evidence="5">
    <location>
        <begin position="43"/>
        <end position="64"/>
    </location>
</feature>
<keyword evidence="2 5" id="KW-0812">Transmembrane</keyword>
<feature type="transmembrane region" description="Helical" evidence="5">
    <location>
        <begin position="129"/>
        <end position="150"/>
    </location>
</feature>
<reference evidence="6 7" key="1">
    <citation type="submission" date="2019-03" db="EMBL/GenBank/DDBJ databases">
        <title>Genomic Encyclopedia of Type Strains, Phase IV (KMG-IV): sequencing the most valuable type-strain genomes for metagenomic binning, comparative biology and taxonomic classification.</title>
        <authorList>
            <person name="Goeker M."/>
        </authorList>
    </citation>
    <scope>NUCLEOTIDE SEQUENCE [LARGE SCALE GENOMIC DNA]</scope>
    <source>
        <strain evidence="6 7">DSM 19377</strain>
    </source>
</reference>
<dbReference type="GO" id="GO:0022857">
    <property type="term" value="F:transmembrane transporter activity"/>
    <property type="evidence" value="ECO:0007669"/>
    <property type="project" value="InterPro"/>
</dbReference>
<dbReference type="InterPro" id="IPR002293">
    <property type="entry name" value="AA/rel_permease1"/>
</dbReference>
<evidence type="ECO:0000256" key="5">
    <source>
        <dbReference type="SAM" id="Phobius"/>
    </source>
</evidence>
<dbReference type="PANTHER" id="PTHR47547">
    <property type="match status" value="1"/>
</dbReference>
<feature type="transmembrane region" description="Helical" evidence="5">
    <location>
        <begin position="274"/>
        <end position="296"/>
    </location>
</feature>
<feature type="transmembrane region" description="Helical" evidence="5">
    <location>
        <begin position="192"/>
        <end position="213"/>
    </location>
</feature>
<sequence>MSQGKFKRKLNLLDLTFLGVGSIIGSGWLYASLKGASYAGPMAWLSWLIGAFAIILIGLVYAELGASLPRAGGFVRYPDYSHGSIAGYLIGFASLLAYSSVIGVEVEAVRGYAQTWWTALGHADGSPTILGFIVQIALLFIFFLLNYWSVNIFGKVNTLVTVFKFVVPAITIIVLLSVMHSGNFSVTTAEPGGMHGVFKAVAGAGIVFAFLGFRQAIDFAGEAKRPQKDVPLSIILSVVIGLVVYVLLQIAFIGSVPPDQLINGWANLDFQSPYADLAAALGMIWLVNLILFDAVISPAGTGNIYLSGTARVLFAWAKNGYFYSIFQKVDPKTGVPRAALWLTFILAALWTLPSQFQVWGGLISAVTSAFVLTYMAGPVTAGAFRKTLPDLERPFRLKAMAVISPLAFIAATLIAYWSGWSVNSLIIGLTLGSLVLYFAFIDRDEKFTKNLKKDFRSSIWIFAYYIMVLVMSGIGTFGGKAIIPAPWDTILVAVLALGIYYWGVNTGLKEPRITEDEEYEEVEGTNSNVI</sequence>
<feature type="transmembrane region" description="Helical" evidence="5">
    <location>
        <begin position="162"/>
        <end position="180"/>
    </location>
</feature>
<dbReference type="InterPro" id="IPR052962">
    <property type="entry name" value="AA_Transporter_AGT"/>
</dbReference>
<dbReference type="GO" id="GO:0016020">
    <property type="term" value="C:membrane"/>
    <property type="evidence" value="ECO:0007669"/>
    <property type="project" value="UniProtKB-SubCell"/>
</dbReference>
<evidence type="ECO:0000256" key="1">
    <source>
        <dbReference type="ARBA" id="ARBA00004141"/>
    </source>
</evidence>